<keyword evidence="8" id="KW-0809">Transit peptide</keyword>
<keyword evidence="9" id="KW-0560">Oxidoreductase</keyword>
<evidence type="ECO:0000256" key="10">
    <source>
        <dbReference type="ARBA" id="ARBA00023004"/>
    </source>
</evidence>
<keyword evidence="15" id="KW-1185">Reference proteome</keyword>
<evidence type="ECO:0000256" key="1">
    <source>
        <dbReference type="ARBA" id="ARBA00001954"/>
    </source>
</evidence>
<comment type="catalytic activity">
    <reaction evidence="13">
        <text>octadecanoyl-[ACP] + 2 reduced [2Fe-2S]-[ferredoxin] + O2 + 2 H(+) = (9Z)-octadecenoyl-[ACP] + 2 oxidized [2Fe-2S]-[ferredoxin] + 2 H2O</text>
        <dbReference type="Rhea" id="RHEA:11776"/>
        <dbReference type="Rhea" id="RHEA-COMP:9656"/>
        <dbReference type="Rhea" id="RHEA-COMP:9924"/>
        <dbReference type="Rhea" id="RHEA-COMP:10000"/>
        <dbReference type="Rhea" id="RHEA-COMP:10001"/>
        <dbReference type="ChEBI" id="CHEBI:15377"/>
        <dbReference type="ChEBI" id="CHEBI:15378"/>
        <dbReference type="ChEBI" id="CHEBI:15379"/>
        <dbReference type="ChEBI" id="CHEBI:33737"/>
        <dbReference type="ChEBI" id="CHEBI:33738"/>
        <dbReference type="ChEBI" id="CHEBI:78495"/>
        <dbReference type="ChEBI" id="CHEBI:78783"/>
        <dbReference type="EC" id="1.14.19.2"/>
    </reaction>
</comment>
<comment type="similarity">
    <text evidence="2">Belongs to the fatty acid desaturase type 2 family.</text>
</comment>
<evidence type="ECO:0000256" key="2">
    <source>
        <dbReference type="ARBA" id="ARBA00008749"/>
    </source>
</evidence>
<dbReference type="PANTHER" id="PTHR31155">
    <property type="entry name" value="ACYL- ACYL-CARRIER-PROTEIN DESATURASE-RELATED"/>
    <property type="match status" value="1"/>
</dbReference>
<dbReference type="GO" id="GO:0046872">
    <property type="term" value="F:metal ion binding"/>
    <property type="evidence" value="ECO:0007669"/>
    <property type="project" value="UniProtKB-KW"/>
</dbReference>
<dbReference type="Proteomes" id="UP001054252">
    <property type="component" value="Unassembled WGS sequence"/>
</dbReference>
<proteinExistence type="inferred from homology"/>
<evidence type="ECO:0000256" key="13">
    <source>
        <dbReference type="ARBA" id="ARBA00049304"/>
    </source>
</evidence>
<reference evidence="14 15" key="1">
    <citation type="journal article" date="2021" name="Commun. Biol.">
        <title>The genome of Shorea leprosula (Dipterocarpaceae) highlights the ecological relevance of drought in aseasonal tropical rainforests.</title>
        <authorList>
            <person name="Ng K.K.S."/>
            <person name="Kobayashi M.J."/>
            <person name="Fawcett J.A."/>
            <person name="Hatakeyama M."/>
            <person name="Paape T."/>
            <person name="Ng C.H."/>
            <person name="Ang C.C."/>
            <person name="Tnah L.H."/>
            <person name="Lee C.T."/>
            <person name="Nishiyama T."/>
            <person name="Sese J."/>
            <person name="O'Brien M.J."/>
            <person name="Copetti D."/>
            <person name="Mohd Noor M.I."/>
            <person name="Ong R.C."/>
            <person name="Putra M."/>
            <person name="Sireger I.Z."/>
            <person name="Indrioko S."/>
            <person name="Kosugi Y."/>
            <person name="Izuno A."/>
            <person name="Isagi Y."/>
            <person name="Lee S.L."/>
            <person name="Shimizu K.K."/>
        </authorList>
    </citation>
    <scope>NUCLEOTIDE SEQUENCE [LARGE SCALE GENOMIC DNA]</scope>
    <source>
        <strain evidence="14">214</strain>
    </source>
</reference>
<comment type="subunit">
    <text evidence="3">Homodimer.</text>
</comment>
<dbReference type="SUPFAM" id="SSF47240">
    <property type="entry name" value="Ferritin-like"/>
    <property type="match status" value="1"/>
</dbReference>
<dbReference type="EC" id="1.14.19.2" evidence="4"/>
<dbReference type="InterPro" id="IPR005067">
    <property type="entry name" value="Fatty_acid_desaturase-2"/>
</dbReference>
<dbReference type="InterPro" id="IPR012348">
    <property type="entry name" value="RNR-like"/>
</dbReference>
<dbReference type="GO" id="GO:0009570">
    <property type="term" value="C:chloroplast stroma"/>
    <property type="evidence" value="ECO:0007669"/>
    <property type="project" value="TreeGrafter"/>
</dbReference>
<evidence type="ECO:0000256" key="12">
    <source>
        <dbReference type="ARBA" id="ARBA00023160"/>
    </source>
</evidence>
<comment type="cofactor">
    <cofactor evidence="1">
        <name>Fe(2+)</name>
        <dbReference type="ChEBI" id="CHEBI:29033"/>
    </cofactor>
</comment>
<name>A0AAV5KXP4_9ROSI</name>
<evidence type="ECO:0000256" key="3">
    <source>
        <dbReference type="ARBA" id="ARBA00011738"/>
    </source>
</evidence>
<evidence type="ECO:0000256" key="6">
    <source>
        <dbReference type="ARBA" id="ARBA00022723"/>
    </source>
</evidence>
<protein>
    <recommendedName>
        <fullName evidence="4">stearoyl-[acyl-carrier-protein] 9-desaturase</fullName>
        <ecNumber evidence="4">1.14.19.2</ecNumber>
    </recommendedName>
</protein>
<gene>
    <name evidence="14" type="ORF">SLEP1_g38199</name>
</gene>
<evidence type="ECO:0000256" key="4">
    <source>
        <dbReference type="ARBA" id="ARBA00012617"/>
    </source>
</evidence>
<evidence type="ECO:0000256" key="8">
    <source>
        <dbReference type="ARBA" id="ARBA00022946"/>
    </source>
</evidence>
<accession>A0AAV5KXP4</accession>
<dbReference type="PANTHER" id="PTHR31155:SF9">
    <property type="entry name" value="STEAROYL-[ACYL-CARRIER-PROTEIN] 9-DESATURASE 7, CHLOROPLASTIC"/>
    <property type="match status" value="1"/>
</dbReference>
<dbReference type="EMBL" id="BPVZ01000082">
    <property type="protein sequence ID" value="GKV29261.1"/>
    <property type="molecule type" value="Genomic_DNA"/>
</dbReference>
<keyword evidence="11" id="KW-0443">Lipid metabolism</keyword>
<dbReference type="Gene3D" id="1.10.620.20">
    <property type="entry name" value="Ribonucleotide Reductase, subunit A"/>
    <property type="match status" value="1"/>
</dbReference>
<sequence>MHFSSVVESAGVYTLSDYIDILDALVEKWKVKDLTGLSAEGQEAQEFVCDHLPQKLRRLEERAERRAKKRQTIPFTWIFNRAV</sequence>
<dbReference type="AlphaFoldDB" id="A0AAV5KXP4"/>
<dbReference type="Pfam" id="PF03405">
    <property type="entry name" value="FA_desaturase_2"/>
    <property type="match status" value="1"/>
</dbReference>
<evidence type="ECO:0000256" key="9">
    <source>
        <dbReference type="ARBA" id="ARBA00023002"/>
    </source>
</evidence>
<comment type="caution">
    <text evidence="14">The sequence shown here is derived from an EMBL/GenBank/DDBJ whole genome shotgun (WGS) entry which is preliminary data.</text>
</comment>
<keyword evidence="10" id="KW-0408">Iron</keyword>
<organism evidence="14 15">
    <name type="scientific">Rubroshorea leprosula</name>
    <dbReference type="NCBI Taxonomy" id="152421"/>
    <lineage>
        <taxon>Eukaryota</taxon>
        <taxon>Viridiplantae</taxon>
        <taxon>Streptophyta</taxon>
        <taxon>Embryophyta</taxon>
        <taxon>Tracheophyta</taxon>
        <taxon>Spermatophyta</taxon>
        <taxon>Magnoliopsida</taxon>
        <taxon>eudicotyledons</taxon>
        <taxon>Gunneridae</taxon>
        <taxon>Pentapetalae</taxon>
        <taxon>rosids</taxon>
        <taxon>malvids</taxon>
        <taxon>Malvales</taxon>
        <taxon>Dipterocarpaceae</taxon>
        <taxon>Rubroshorea</taxon>
    </lineage>
</organism>
<evidence type="ECO:0000256" key="11">
    <source>
        <dbReference type="ARBA" id="ARBA00023098"/>
    </source>
</evidence>
<evidence type="ECO:0000256" key="7">
    <source>
        <dbReference type="ARBA" id="ARBA00022832"/>
    </source>
</evidence>
<evidence type="ECO:0000313" key="15">
    <source>
        <dbReference type="Proteomes" id="UP001054252"/>
    </source>
</evidence>
<keyword evidence="6" id="KW-0479">Metal-binding</keyword>
<evidence type="ECO:0000313" key="14">
    <source>
        <dbReference type="EMBL" id="GKV29261.1"/>
    </source>
</evidence>
<dbReference type="GO" id="GO:0006633">
    <property type="term" value="P:fatty acid biosynthetic process"/>
    <property type="evidence" value="ECO:0007669"/>
    <property type="project" value="UniProtKB-KW"/>
</dbReference>
<keyword evidence="12" id="KW-0275">Fatty acid biosynthesis</keyword>
<dbReference type="GO" id="GO:0045300">
    <property type="term" value="F:stearoyl-[ACP] desaturase activity"/>
    <property type="evidence" value="ECO:0007669"/>
    <property type="project" value="UniProtKB-EC"/>
</dbReference>
<evidence type="ECO:0000256" key="5">
    <source>
        <dbReference type="ARBA" id="ARBA00022516"/>
    </source>
</evidence>
<dbReference type="InterPro" id="IPR009078">
    <property type="entry name" value="Ferritin-like_SF"/>
</dbReference>
<keyword evidence="5" id="KW-0444">Lipid biosynthesis</keyword>
<keyword evidence="7" id="KW-0276">Fatty acid metabolism</keyword>